<dbReference type="InterPro" id="IPR020476">
    <property type="entry name" value="Nudix_hydrolase"/>
</dbReference>
<name>M6W0R0_LEPBO</name>
<dbReference type="NCBIfam" id="NF001936">
    <property type="entry name" value="PRK00714.1-3"/>
    <property type="match status" value="1"/>
</dbReference>
<dbReference type="Proteomes" id="UP000012159">
    <property type="component" value="Unassembled WGS sequence"/>
</dbReference>
<dbReference type="EMBL" id="AKWF02000076">
    <property type="protein sequence ID" value="EMO62670.1"/>
    <property type="molecule type" value="Genomic_DNA"/>
</dbReference>
<evidence type="ECO:0000313" key="5">
    <source>
        <dbReference type="EMBL" id="EMO62670.1"/>
    </source>
</evidence>
<organism evidence="5 6">
    <name type="scientific">Leptospira borgpetersenii serovar Pomona str. 200901868</name>
    <dbReference type="NCBI Taxonomy" id="1192866"/>
    <lineage>
        <taxon>Bacteria</taxon>
        <taxon>Pseudomonadati</taxon>
        <taxon>Spirochaetota</taxon>
        <taxon>Spirochaetia</taxon>
        <taxon>Leptospirales</taxon>
        <taxon>Leptospiraceae</taxon>
        <taxon>Leptospira</taxon>
    </lineage>
</organism>
<reference evidence="5 6" key="1">
    <citation type="submission" date="2013-01" db="EMBL/GenBank/DDBJ databases">
        <authorList>
            <person name="Harkins D.M."/>
            <person name="Durkin A.S."/>
            <person name="Brinkac L.M."/>
            <person name="Haft D.H."/>
            <person name="Selengut J.D."/>
            <person name="Sanka R."/>
            <person name="DePew J."/>
            <person name="Purushe J."/>
            <person name="Picardeau M."/>
            <person name="Werts C."/>
            <person name="Goarant C."/>
            <person name="Vinetz J.M."/>
            <person name="Sutton G.G."/>
            <person name="Nierman W.C."/>
            <person name="Fouts D.E."/>
        </authorList>
    </citation>
    <scope>NUCLEOTIDE SEQUENCE [LARGE SCALE GENOMIC DNA]</scope>
    <source>
        <strain evidence="5 6">200901868</strain>
    </source>
</reference>
<sequence length="219" mass="25521">MEKPYRKNVGMVVFNSHGEVLVGERSNFPGSWQFPQGGIDEAEDPTTAARRELYEEVGIDSGKIVAEYPDWIPYDFPENLPLNRHLQKYRGQIQKWFLIHWDGEINDCKLDIYEREFETVRFIPIKDTLATAVPFKKDVYYKIIEEFGPKIHAFLQKTKKNYDGRTIHLHPAGRASRSDSGFTIECVQDIFRFRSMKKREGFGSLVIARLWTIGKLTFP</sequence>
<evidence type="ECO:0000259" key="4">
    <source>
        <dbReference type="PROSITE" id="PS51462"/>
    </source>
</evidence>
<dbReference type="Gene3D" id="3.90.79.10">
    <property type="entry name" value="Nucleoside Triphosphate Pyrophosphohydrolase"/>
    <property type="match status" value="1"/>
</dbReference>
<dbReference type="AlphaFoldDB" id="M6W0R0"/>
<dbReference type="CDD" id="cd03671">
    <property type="entry name" value="NUDIX_Ap4A_hydrolase_plant_like"/>
    <property type="match status" value="1"/>
</dbReference>
<dbReference type="PROSITE" id="PS00893">
    <property type="entry name" value="NUDIX_BOX"/>
    <property type="match status" value="1"/>
</dbReference>
<dbReference type="PRINTS" id="PR00502">
    <property type="entry name" value="NUDIXFAMILY"/>
</dbReference>
<evidence type="ECO:0000256" key="1">
    <source>
        <dbReference type="ARBA" id="ARBA00001936"/>
    </source>
</evidence>
<dbReference type="GO" id="GO:0006753">
    <property type="term" value="P:nucleoside phosphate metabolic process"/>
    <property type="evidence" value="ECO:0007669"/>
    <property type="project" value="TreeGrafter"/>
</dbReference>
<dbReference type="PROSITE" id="PS51462">
    <property type="entry name" value="NUDIX"/>
    <property type="match status" value="1"/>
</dbReference>
<feature type="domain" description="Nudix hydrolase" evidence="4">
    <location>
        <begin position="4"/>
        <end position="145"/>
    </location>
</feature>
<dbReference type="NCBIfam" id="NF001938">
    <property type="entry name" value="PRK00714.1-5"/>
    <property type="match status" value="1"/>
</dbReference>
<comment type="caution">
    <text evidence="5">The sequence shown here is derived from an EMBL/GenBank/DDBJ whole genome shotgun (WGS) entry which is preliminary data.</text>
</comment>
<evidence type="ECO:0000256" key="3">
    <source>
        <dbReference type="RuleBase" id="RU003476"/>
    </source>
</evidence>
<protein>
    <submittedName>
        <fullName evidence="5">RNA pyrophosphohydrolase family protein</fullName>
    </submittedName>
</protein>
<gene>
    <name evidence="5" type="ORF">LEP1GSC133_1760</name>
</gene>
<dbReference type="STRING" id="1192866.LEP1GSC133_1760"/>
<dbReference type="PANTHER" id="PTHR11839:SF22">
    <property type="entry name" value="NUDIX HYDROLASE 26, CHLOROPLASTIC"/>
    <property type="match status" value="1"/>
</dbReference>
<dbReference type="PANTHER" id="PTHR11839">
    <property type="entry name" value="UDP/ADP-SUGAR PYROPHOSPHATASE"/>
    <property type="match status" value="1"/>
</dbReference>
<dbReference type="InterPro" id="IPR015797">
    <property type="entry name" value="NUDIX_hydrolase-like_dom_sf"/>
</dbReference>
<comment type="similarity">
    <text evidence="3">Belongs to the Nudix hydrolase family.</text>
</comment>
<dbReference type="InterPro" id="IPR000086">
    <property type="entry name" value="NUDIX_hydrolase_dom"/>
</dbReference>
<dbReference type="GO" id="GO:0008893">
    <property type="term" value="F:guanosine-3',5'-bis(diphosphate) 3'-diphosphatase activity"/>
    <property type="evidence" value="ECO:0007669"/>
    <property type="project" value="TreeGrafter"/>
</dbReference>
<dbReference type="Pfam" id="PF00293">
    <property type="entry name" value="NUDIX"/>
    <property type="match status" value="1"/>
</dbReference>
<dbReference type="GO" id="GO:0034432">
    <property type="term" value="F:bis(5'-adenosyl)-pentaphosphatase activity"/>
    <property type="evidence" value="ECO:0007669"/>
    <property type="project" value="TreeGrafter"/>
</dbReference>
<comment type="cofactor">
    <cofactor evidence="1">
        <name>Mn(2+)</name>
        <dbReference type="ChEBI" id="CHEBI:29035"/>
    </cofactor>
</comment>
<evidence type="ECO:0000256" key="2">
    <source>
        <dbReference type="ARBA" id="ARBA00022801"/>
    </source>
</evidence>
<dbReference type="InterPro" id="IPR022927">
    <property type="entry name" value="RppH"/>
</dbReference>
<proteinExistence type="inferred from homology"/>
<dbReference type="InterPro" id="IPR020084">
    <property type="entry name" value="NUDIX_hydrolase_CS"/>
</dbReference>
<dbReference type="GO" id="GO:0019693">
    <property type="term" value="P:ribose phosphate metabolic process"/>
    <property type="evidence" value="ECO:0007669"/>
    <property type="project" value="TreeGrafter"/>
</dbReference>
<dbReference type="SUPFAM" id="SSF55811">
    <property type="entry name" value="Nudix"/>
    <property type="match status" value="1"/>
</dbReference>
<evidence type="ECO:0000313" key="6">
    <source>
        <dbReference type="Proteomes" id="UP000012159"/>
    </source>
</evidence>
<keyword evidence="2 3" id="KW-0378">Hydrolase</keyword>
<accession>M6W0R0</accession>